<dbReference type="InterPro" id="IPR013656">
    <property type="entry name" value="PAS_4"/>
</dbReference>
<evidence type="ECO:0000256" key="1">
    <source>
        <dbReference type="ARBA" id="ARBA00000085"/>
    </source>
</evidence>
<evidence type="ECO:0000256" key="4">
    <source>
        <dbReference type="ARBA" id="ARBA00022475"/>
    </source>
</evidence>
<keyword evidence="9" id="KW-0418">Kinase</keyword>
<feature type="region of interest" description="Disordered" evidence="14">
    <location>
        <begin position="267"/>
        <end position="287"/>
    </location>
</feature>
<keyword evidence="6" id="KW-0808">Transferase</keyword>
<keyword evidence="8" id="KW-0547">Nucleotide-binding</keyword>
<evidence type="ECO:0000313" key="19">
    <source>
        <dbReference type="Proteomes" id="UP000186684"/>
    </source>
</evidence>
<dbReference type="SMART" id="SM00091">
    <property type="entry name" value="PAS"/>
    <property type="match status" value="1"/>
</dbReference>
<dbReference type="EMBL" id="FTOQ01000003">
    <property type="protein sequence ID" value="SIS76152.1"/>
    <property type="molecule type" value="Genomic_DNA"/>
</dbReference>
<dbReference type="Gene3D" id="3.30.565.10">
    <property type="entry name" value="Histidine kinase-like ATPase, C-terminal domain"/>
    <property type="match status" value="1"/>
</dbReference>
<dbReference type="InterPro" id="IPR036097">
    <property type="entry name" value="HisK_dim/P_sf"/>
</dbReference>
<feature type="transmembrane region" description="Helical" evidence="15">
    <location>
        <begin position="20"/>
        <end position="40"/>
    </location>
</feature>
<dbReference type="PRINTS" id="PR00344">
    <property type="entry name" value="BCTRLSENSOR"/>
</dbReference>
<dbReference type="InterPro" id="IPR000014">
    <property type="entry name" value="PAS"/>
</dbReference>
<dbReference type="InterPro" id="IPR005467">
    <property type="entry name" value="His_kinase_dom"/>
</dbReference>
<keyword evidence="11 15" id="KW-1133">Transmembrane helix</keyword>
<evidence type="ECO:0000256" key="7">
    <source>
        <dbReference type="ARBA" id="ARBA00022692"/>
    </source>
</evidence>
<organism evidence="18 19">
    <name type="scientific">Roseivivax lentus</name>
    <dbReference type="NCBI Taxonomy" id="633194"/>
    <lineage>
        <taxon>Bacteria</taxon>
        <taxon>Pseudomonadati</taxon>
        <taxon>Pseudomonadota</taxon>
        <taxon>Alphaproteobacteria</taxon>
        <taxon>Rhodobacterales</taxon>
        <taxon>Roseobacteraceae</taxon>
        <taxon>Roseivivax</taxon>
    </lineage>
</organism>
<evidence type="ECO:0000256" key="6">
    <source>
        <dbReference type="ARBA" id="ARBA00022679"/>
    </source>
</evidence>
<dbReference type="InterPro" id="IPR029151">
    <property type="entry name" value="Sensor-like_sf"/>
</dbReference>
<keyword evidence="13 15" id="KW-0472">Membrane</keyword>
<dbReference type="STRING" id="633194.SAMN05421759_10375"/>
<keyword evidence="7 15" id="KW-0812">Transmembrane</keyword>
<dbReference type="SMART" id="SM00387">
    <property type="entry name" value="HATPase_c"/>
    <property type="match status" value="1"/>
</dbReference>
<protein>
    <recommendedName>
        <fullName evidence="3">histidine kinase</fullName>
        <ecNumber evidence="3">2.7.13.3</ecNumber>
    </recommendedName>
</protein>
<dbReference type="InterPro" id="IPR004358">
    <property type="entry name" value="Sig_transdc_His_kin-like_C"/>
</dbReference>
<feature type="compositionally biased region" description="Low complexity" evidence="14">
    <location>
        <begin position="267"/>
        <end position="281"/>
    </location>
</feature>
<dbReference type="Pfam" id="PF08448">
    <property type="entry name" value="PAS_4"/>
    <property type="match status" value="1"/>
</dbReference>
<dbReference type="SUPFAM" id="SSF55874">
    <property type="entry name" value="ATPase domain of HSP90 chaperone/DNA topoisomerase II/histidine kinase"/>
    <property type="match status" value="1"/>
</dbReference>
<evidence type="ECO:0000313" key="18">
    <source>
        <dbReference type="EMBL" id="SIS76152.1"/>
    </source>
</evidence>
<reference evidence="19" key="1">
    <citation type="submission" date="2017-01" db="EMBL/GenBank/DDBJ databases">
        <authorList>
            <person name="Varghese N."/>
            <person name="Submissions S."/>
        </authorList>
    </citation>
    <scope>NUCLEOTIDE SEQUENCE [LARGE SCALE GENOMIC DNA]</scope>
    <source>
        <strain evidence="19">DSM 29430</strain>
    </source>
</reference>
<keyword evidence="10" id="KW-0067">ATP-binding</keyword>
<dbReference type="OrthoDB" id="9795133at2"/>
<keyword evidence="4" id="KW-1003">Cell membrane</keyword>
<dbReference type="Pfam" id="PF00512">
    <property type="entry name" value="HisKA"/>
    <property type="match status" value="1"/>
</dbReference>
<dbReference type="GO" id="GO:0000156">
    <property type="term" value="F:phosphorelay response regulator activity"/>
    <property type="evidence" value="ECO:0007669"/>
    <property type="project" value="TreeGrafter"/>
</dbReference>
<evidence type="ECO:0000256" key="14">
    <source>
        <dbReference type="SAM" id="MobiDB-lite"/>
    </source>
</evidence>
<evidence type="ECO:0000256" key="8">
    <source>
        <dbReference type="ARBA" id="ARBA00022741"/>
    </source>
</evidence>
<dbReference type="GO" id="GO:0030295">
    <property type="term" value="F:protein kinase activator activity"/>
    <property type="evidence" value="ECO:0007669"/>
    <property type="project" value="TreeGrafter"/>
</dbReference>
<dbReference type="CDD" id="cd00075">
    <property type="entry name" value="HATPase"/>
    <property type="match status" value="1"/>
</dbReference>
<dbReference type="InterPro" id="IPR050351">
    <property type="entry name" value="BphY/WalK/GraS-like"/>
</dbReference>
<name>A0A1N7LQU5_9RHOB</name>
<evidence type="ECO:0000256" key="11">
    <source>
        <dbReference type="ARBA" id="ARBA00022989"/>
    </source>
</evidence>
<dbReference type="PROSITE" id="PS50112">
    <property type="entry name" value="PAS"/>
    <property type="match status" value="1"/>
</dbReference>
<evidence type="ECO:0000256" key="5">
    <source>
        <dbReference type="ARBA" id="ARBA00022553"/>
    </source>
</evidence>
<keyword evidence="19" id="KW-1185">Reference proteome</keyword>
<evidence type="ECO:0000256" key="3">
    <source>
        <dbReference type="ARBA" id="ARBA00012438"/>
    </source>
</evidence>
<dbReference type="RefSeq" id="WP_076446563.1">
    <property type="nucleotide sequence ID" value="NZ_FTOQ01000003.1"/>
</dbReference>
<dbReference type="Proteomes" id="UP000186684">
    <property type="component" value="Unassembled WGS sequence"/>
</dbReference>
<dbReference type="GO" id="GO:0000155">
    <property type="term" value="F:phosphorelay sensor kinase activity"/>
    <property type="evidence" value="ECO:0007669"/>
    <property type="project" value="InterPro"/>
</dbReference>
<evidence type="ECO:0000256" key="15">
    <source>
        <dbReference type="SAM" id="Phobius"/>
    </source>
</evidence>
<dbReference type="CDD" id="cd00082">
    <property type="entry name" value="HisKA"/>
    <property type="match status" value="1"/>
</dbReference>
<comment type="catalytic activity">
    <reaction evidence="1">
        <text>ATP + protein L-histidine = ADP + protein N-phospho-L-histidine.</text>
        <dbReference type="EC" id="2.7.13.3"/>
    </reaction>
</comment>
<evidence type="ECO:0000259" key="16">
    <source>
        <dbReference type="PROSITE" id="PS50109"/>
    </source>
</evidence>
<dbReference type="GO" id="GO:0005524">
    <property type="term" value="F:ATP binding"/>
    <property type="evidence" value="ECO:0007669"/>
    <property type="project" value="UniProtKB-KW"/>
</dbReference>
<dbReference type="CDD" id="cd00130">
    <property type="entry name" value="PAS"/>
    <property type="match status" value="1"/>
</dbReference>
<dbReference type="GO" id="GO:0007234">
    <property type="term" value="P:osmosensory signaling via phosphorelay pathway"/>
    <property type="evidence" value="ECO:0007669"/>
    <property type="project" value="TreeGrafter"/>
</dbReference>
<keyword evidence="5" id="KW-0597">Phosphoprotein</keyword>
<dbReference type="InterPro" id="IPR035965">
    <property type="entry name" value="PAS-like_dom_sf"/>
</dbReference>
<evidence type="ECO:0000256" key="13">
    <source>
        <dbReference type="ARBA" id="ARBA00023136"/>
    </source>
</evidence>
<dbReference type="AlphaFoldDB" id="A0A1N7LQU5"/>
<evidence type="ECO:0000256" key="10">
    <source>
        <dbReference type="ARBA" id="ARBA00022840"/>
    </source>
</evidence>
<dbReference type="Gene3D" id="6.10.340.10">
    <property type="match status" value="1"/>
</dbReference>
<evidence type="ECO:0000256" key="2">
    <source>
        <dbReference type="ARBA" id="ARBA00004651"/>
    </source>
</evidence>
<dbReference type="InterPro" id="IPR036890">
    <property type="entry name" value="HATPase_C_sf"/>
</dbReference>
<dbReference type="NCBIfam" id="TIGR00229">
    <property type="entry name" value="sensory_box"/>
    <property type="match status" value="1"/>
</dbReference>
<dbReference type="SUPFAM" id="SSF55785">
    <property type="entry name" value="PYP-like sensor domain (PAS domain)"/>
    <property type="match status" value="1"/>
</dbReference>
<feature type="domain" description="Histidine kinase" evidence="16">
    <location>
        <begin position="543"/>
        <end position="754"/>
    </location>
</feature>
<dbReference type="EC" id="2.7.13.3" evidence="3"/>
<dbReference type="InterPro" id="IPR003661">
    <property type="entry name" value="HisK_dim/P_dom"/>
</dbReference>
<proteinExistence type="predicted"/>
<dbReference type="InterPro" id="IPR003594">
    <property type="entry name" value="HATPase_dom"/>
</dbReference>
<dbReference type="SMART" id="SM00388">
    <property type="entry name" value="HisKA"/>
    <property type="match status" value="1"/>
</dbReference>
<feature type="domain" description="PAS" evidence="17">
    <location>
        <begin position="405"/>
        <end position="449"/>
    </location>
</feature>
<sequence>MIAASALPRPGLRFSLRGKIVALVVGLVLVSTVMMSLNSYNKARDRELLIALQGIDAVAASGARSLERVLDQMVSDARILADLAPVPYLIAPAGAGDAVTDRQGITADLWRSRLSEVFVNVIEKRPHYTHVRLIGRRDAWRVVARVNQTERGAAIVAAQTLQSTGRAPYIALLREETRTNGFFARVTDQIESGFVTSGPTLRYVQPVTDAAGRLMGAIVINADYAAVLRAANLPLQPGTRVTVVNGSGDTMILTPETPHPRLLRANRAAAPQQGPASAGHASVGDERRIAGTPDGIVLSKIIRAPEDERRFALRAETETSTATLLQRAQSQLRHNLLTSALMVASSGLIALVAGMRLTDPLVSLHRRIASGQTAPEATARFYQNRDEIGDLARAFSSLFEELMRKTRHAMAIFENAAIAIVVIDRHGRLADVNPAACALFGRPAERMVGLPLVVVLPGAATHPVLSGQGRELPDGPIEMTGIGPGGASVTLEVTLRCADGASDGQSIAILRDVTEIRRGQEEVARLLLRLRQSSQELDQFAYVASHDLKAPLRVIDNASRWLGEDLEPYLTDDTRESLDLLRSRVHRMERLLDDLLAHSRVGRTSIDTELVRGDKLIDDVIALLDDNSGIRLEVGPGFDAIEVPRMPLTTVLTNLLNNAIRHHDRPQGCARIEVRSVADGKEFIVSDDGPGIAPDYHDKIFQIFQTLKPRDQMESSGIGLAIVKKYVDLSGGRITVTSDGPRGTTFRVFWPNAASLSRDAERLAS</sequence>
<comment type="subcellular location">
    <subcellularLocation>
        <location evidence="2">Cell membrane</location>
        <topology evidence="2">Multi-pass membrane protein</topology>
    </subcellularLocation>
</comment>
<evidence type="ECO:0000256" key="12">
    <source>
        <dbReference type="ARBA" id="ARBA00023012"/>
    </source>
</evidence>
<dbReference type="SUPFAM" id="SSF103190">
    <property type="entry name" value="Sensory domain-like"/>
    <property type="match status" value="1"/>
</dbReference>
<keyword evidence="12" id="KW-0902">Two-component regulatory system</keyword>
<feature type="transmembrane region" description="Helical" evidence="15">
    <location>
        <begin position="336"/>
        <end position="357"/>
    </location>
</feature>
<evidence type="ECO:0000259" key="17">
    <source>
        <dbReference type="PROSITE" id="PS50112"/>
    </source>
</evidence>
<dbReference type="Gene3D" id="3.30.450.20">
    <property type="entry name" value="PAS domain"/>
    <property type="match status" value="2"/>
</dbReference>
<dbReference type="PANTHER" id="PTHR42878">
    <property type="entry name" value="TWO-COMPONENT HISTIDINE KINASE"/>
    <property type="match status" value="1"/>
</dbReference>
<dbReference type="GO" id="GO:0005886">
    <property type="term" value="C:plasma membrane"/>
    <property type="evidence" value="ECO:0007669"/>
    <property type="project" value="UniProtKB-SubCell"/>
</dbReference>
<accession>A0A1N7LQU5</accession>
<dbReference type="PROSITE" id="PS50109">
    <property type="entry name" value="HIS_KIN"/>
    <property type="match status" value="1"/>
</dbReference>
<dbReference type="Pfam" id="PF02518">
    <property type="entry name" value="HATPase_c"/>
    <property type="match status" value="1"/>
</dbReference>
<dbReference type="PANTHER" id="PTHR42878:SF15">
    <property type="entry name" value="BACTERIOPHYTOCHROME"/>
    <property type="match status" value="1"/>
</dbReference>
<evidence type="ECO:0000256" key="9">
    <source>
        <dbReference type="ARBA" id="ARBA00022777"/>
    </source>
</evidence>
<gene>
    <name evidence="18" type="ORF">SAMN05421759_10375</name>
</gene>
<dbReference type="SUPFAM" id="SSF47384">
    <property type="entry name" value="Homodimeric domain of signal transducing histidine kinase"/>
    <property type="match status" value="1"/>
</dbReference>
<dbReference type="Gene3D" id="1.10.287.130">
    <property type="match status" value="1"/>
</dbReference>